<dbReference type="EMBL" id="OU912926">
    <property type="protein sequence ID" value="CAG9931871.1"/>
    <property type="molecule type" value="Genomic_DNA"/>
</dbReference>
<protein>
    <recommendedName>
        <fullName evidence="3">Methyltransferase domain-containing protein</fullName>
    </recommendedName>
</protein>
<accession>A0ABM8YWI6</accession>
<dbReference type="SUPFAM" id="SSF53335">
    <property type="entry name" value="S-adenosyl-L-methionine-dependent methyltransferases"/>
    <property type="match status" value="1"/>
</dbReference>
<name>A0ABM8YWI6_9PROT</name>
<keyword evidence="2" id="KW-1185">Reference proteome</keyword>
<organism evidence="1 2">
    <name type="scientific">Candidatus Nitrotoga arctica</name>
    <dbReference type="NCBI Taxonomy" id="453162"/>
    <lineage>
        <taxon>Bacteria</taxon>
        <taxon>Pseudomonadati</taxon>
        <taxon>Pseudomonadota</taxon>
        <taxon>Betaproteobacteria</taxon>
        <taxon>Nitrosomonadales</taxon>
        <taxon>Gallionellaceae</taxon>
        <taxon>Candidatus Nitrotoga</taxon>
    </lineage>
</organism>
<gene>
    <name evidence="1" type="ORF">NTG6680_0618</name>
</gene>
<proteinExistence type="predicted"/>
<evidence type="ECO:0000313" key="1">
    <source>
        <dbReference type="EMBL" id="CAG9931871.1"/>
    </source>
</evidence>
<evidence type="ECO:0000313" key="2">
    <source>
        <dbReference type="Proteomes" id="UP000839052"/>
    </source>
</evidence>
<sequence length="259" mass="29612">MTSADKASEDAIFRQFPKYRQPLPDEYLSIYDREYVANRTAGGLGNNIARALESWMHKKVATSAVTQSEVILELGAGSLNHLSWEGGYASYDVVEPFQKLLDTSSNLGLVRHTYAQLSEIPYEAQYDRIISVAVLEHLLDLPTEIARSGLCLRENGRFCAGVPSEGGWLWEMAWKYGTGPGFTRRTGLDYEKLMRHEHVNTVDEIEECVRYFFDEVTRERFPLPAKSFSLYSFFIATRPNRKRCESFLEKSCKQRNPSL</sequence>
<dbReference type="RefSeq" id="WP_239795910.1">
    <property type="nucleotide sequence ID" value="NZ_OU912926.1"/>
</dbReference>
<dbReference type="Proteomes" id="UP000839052">
    <property type="component" value="Chromosome"/>
</dbReference>
<dbReference type="Gene3D" id="3.40.50.150">
    <property type="entry name" value="Vaccinia Virus protein VP39"/>
    <property type="match status" value="1"/>
</dbReference>
<dbReference type="InterPro" id="IPR029063">
    <property type="entry name" value="SAM-dependent_MTases_sf"/>
</dbReference>
<evidence type="ECO:0008006" key="3">
    <source>
        <dbReference type="Google" id="ProtNLM"/>
    </source>
</evidence>
<reference evidence="1 2" key="1">
    <citation type="submission" date="2021-10" db="EMBL/GenBank/DDBJ databases">
        <authorList>
            <person name="Koch H."/>
        </authorList>
    </citation>
    <scope>NUCLEOTIDE SEQUENCE [LARGE SCALE GENOMIC DNA]</scope>
    <source>
        <strain evidence="1">6680</strain>
    </source>
</reference>